<dbReference type="OrthoDB" id="409330at2759"/>
<comment type="caution">
    <text evidence="6">The sequence shown here is derived from an EMBL/GenBank/DDBJ whole genome shotgun (WGS) entry which is preliminary data.</text>
</comment>
<evidence type="ECO:0000256" key="2">
    <source>
        <dbReference type="ARBA" id="ARBA00022723"/>
    </source>
</evidence>
<dbReference type="EMBL" id="AZIL01002356">
    <property type="protein sequence ID" value="EWM21819.1"/>
    <property type="molecule type" value="Genomic_DNA"/>
</dbReference>
<feature type="region of interest" description="Disordered" evidence="5">
    <location>
        <begin position="538"/>
        <end position="592"/>
    </location>
</feature>
<sequence>MSFRISKARVTFRAVRNASKGSGRLYRCFRTVSTSTKRGPSLSDITHPHPRVNRLLREYLAKMEQESADLPNSLQQPGYQVKQSLPRKDRIFVNNSINLGKVDVLGFDYDYTLVSYTHKMEGLIYSMAKDYLIEHSGYPSEMKTRRMYDPRFAVRGLAVDVDRGWVLKLSYIHQIALRTVFCGRRRLSKEEVVAAYGDGAHVSPQYRNNHMKPLLDLFALSEACLVADVLDYLNELNIHHDRQAVVEDVLQAISHVHTSGEMHKTVVRDPPTYMLPSPHLRETLMRFRDVGKKLFLCSNSNFEYVSGGLQFLLGADWQEFFDVVIVSAGKPGFYTSNRPFRQVDKRTGKIRWTEVTTLEKGKVYSHGSLEGLTKLTGWQGPRVLYIGDQIWADLVGGRRNQGWRTGAVIRELEYELVVQQSKKYRQYAHQAVTVTELLRLVQEEMEKIRTEADVRVSDGLEEYLRYLQTEMSKMFNANFGSVFRSGGEPTLFAFSLRRYADLYLSKLENFRFYSPMHRFYPQRGISMPHDPYIPAIGRPPPATGDEKASGGQEWASVGINAVPEDKTSRKEGRAGVSSVSCMAGGTRRRQDS</sequence>
<evidence type="ECO:0000256" key="4">
    <source>
        <dbReference type="ARBA" id="ARBA00022842"/>
    </source>
</evidence>
<dbReference type="InterPro" id="IPR008380">
    <property type="entry name" value="HAD-SF_hydro_IG_5-nucl"/>
</dbReference>
<organism evidence="6 7">
    <name type="scientific">Nannochloropsis gaditana</name>
    <dbReference type="NCBI Taxonomy" id="72520"/>
    <lineage>
        <taxon>Eukaryota</taxon>
        <taxon>Sar</taxon>
        <taxon>Stramenopiles</taxon>
        <taxon>Ochrophyta</taxon>
        <taxon>Eustigmatophyceae</taxon>
        <taxon>Eustigmatales</taxon>
        <taxon>Monodopsidaceae</taxon>
        <taxon>Nannochloropsis</taxon>
    </lineage>
</organism>
<dbReference type="PANTHER" id="PTHR12103:SF12">
    <property type="entry name" value="FI20020P1"/>
    <property type="match status" value="1"/>
</dbReference>
<proteinExistence type="inferred from homology"/>
<evidence type="ECO:0000313" key="7">
    <source>
        <dbReference type="Proteomes" id="UP000019335"/>
    </source>
</evidence>
<evidence type="ECO:0000256" key="5">
    <source>
        <dbReference type="SAM" id="MobiDB-lite"/>
    </source>
</evidence>
<dbReference type="Proteomes" id="UP000019335">
    <property type="component" value="Unassembled WGS sequence"/>
</dbReference>
<dbReference type="GO" id="GO:0046872">
    <property type="term" value="F:metal ion binding"/>
    <property type="evidence" value="ECO:0007669"/>
    <property type="project" value="UniProtKB-KW"/>
</dbReference>
<name>W7TM68_9STRA</name>
<dbReference type="FunFam" id="3.40.50.1000:FF:000176">
    <property type="entry name" value="5'-nucleotidase domain-containing protein, putative"/>
    <property type="match status" value="1"/>
</dbReference>
<dbReference type="PANTHER" id="PTHR12103">
    <property type="entry name" value="5'-NUCLEOTIDASE DOMAIN-CONTAINING"/>
    <property type="match status" value="1"/>
</dbReference>
<accession>W7TM68</accession>
<keyword evidence="2" id="KW-0479">Metal-binding</keyword>
<dbReference type="SUPFAM" id="SSF56784">
    <property type="entry name" value="HAD-like"/>
    <property type="match status" value="1"/>
</dbReference>
<reference evidence="6 7" key="1">
    <citation type="journal article" date="2014" name="Mol. Plant">
        <title>Chromosome Scale Genome Assembly and Transcriptome Profiling of Nannochloropsis gaditana in Nitrogen Depletion.</title>
        <authorList>
            <person name="Corteggiani Carpinelli E."/>
            <person name="Telatin A."/>
            <person name="Vitulo N."/>
            <person name="Forcato C."/>
            <person name="D'Angelo M."/>
            <person name="Schiavon R."/>
            <person name="Vezzi A."/>
            <person name="Giacometti G.M."/>
            <person name="Morosinotto T."/>
            <person name="Valle G."/>
        </authorList>
    </citation>
    <scope>NUCLEOTIDE SEQUENCE [LARGE SCALE GENOMIC DNA]</scope>
    <source>
        <strain evidence="6 7">B-31</strain>
    </source>
</reference>
<dbReference type="InterPro" id="IPR023214">
    <property type="entry name" value="HAD_sf"/>
</dbReference>
<keyword evidence="7" id="KW-1185">Reference proteome</keyword>
<protein>
    <submittedName>
        <fullName evidence="6">5-nucleotidase domain-containing</fullName>
    </submittedName>
</protein>
<dbReference type="GO" id="GO:0008253">
    <property type="term" value="F:5'-nucleotidase activity"/>
    <property type="evidence" value="ECO:0007669"/>
    <property type="project" value="TreeGrafter"/>
</dbReference>
<feature type="compositionally biased region" description="Basic and acidic residues" evidence="5">
    <location>
        <begin position="563"/>
        <end position="573"/>
    </location>
</feature>
<keyword evidence="3" id="KW-0378">Hydrolase</keyword>
<gene>
    <name evidence="6" type="ORF">Naga_100431g2</name>
</gene>
<keyword evidence="4" id="KW-0460">Magnesium</keyword>
<evidence type="ECO:0000313" key="6">
    <source>
        <dbReference type="EMBL" id="EWM21819.1"/>
    </source>
</evidence>
<evidence type="ECO:0000256" key="1">
    <source>
        <dbReference type="ARBA" id="ARBA00009589"/>
    </source>
</evidence>
<dbReference type="InterPro" id="IPR036412">
    <property type="entry name" value="HAD-like_sf"/>
</dbReference>
<dbReference type="AlphaFoldDB" id="W7TM68"/>
<dbReference type="Pfam" id="PF05761">
    <property type="entry name" value="5_nucleotid"/>
    <property type="match status" value="1"/>
</dbReference>
<dbReference type="NCBIfam" id="TIGR02244">
    <property type="entry name" value="HAD-IG-Ncltidse"/>
    <property type="match status" value="1"/>
</dbReference>
<dbReference type="Gene3D" id="3.40.50.1000">
    <property type="entry name" value="HAD superfamily/HAD-like"/>
    <property type="match status" value="1"/>
</dbReference>
<evidence type="ECO:0000256" key="3">
    <source>
        <dbReference type="ARBA" id="ARBA00022801"/>
    </source>
</evidence>
<comment type="similarity">
    <text evidence="1">Belongs to the 5'(3')-deoxyribonucleotidase family.</text>
</comment>